<dbReference type="EMBL" id="PKPP01001234">
    <property type="protein sequence ID" value="PWA84399.1"/>
    <property type="molecule type" value="Genomic_DNA"/>
</dbReference>
<dbReference type="GO" id="GO:0008233">
    <property type="term" value="F:peptidase activity"/>
    <property type="evidence" value="ECO:0007669"/>
    <property type="project" value="UniProtKB-KW"/>
</dbReference>
<protein>
    <submittedName>
        <fullName evidence="2">Calpain-type cysteine protease DEK1</fullName>
    </submittedName>
</protein>
<keyword evidence="1" id="KW-0812">Transmembrane</keyword>
<name>A0A2U1PF81_ARTAN</name>
<evidence type="ECO:0000256" key="1">
    <source>
        <dbReference type="SAM" id="Phobius"/>
    </source>
</evidence>
<keyword evidence="3" id="KW-1185">Reference proteome</keyword>
<evidence type="ECO:0000313" key="3">
    <source>
        <dbReference type="Proteomes" id="UP000245207"/>
    </source>
</evidence>
<proteinExistence type="predicted"/>
<organism evidence="2 3">
    <name type="scientific">Artemisia annua</name>
    <name type="common">Sweet wormwood</name>
    <dbReference type="NCBI Taxonomy" id="35608"/>
    <lineage>
        <taxon>Eukaryota</taxon>
        <taxon>Viridiplantae</taxon>
        <taxon>Streptophyta</taxon>
        <taxon>Embryophyta</taxon>
        <taxon>Tracheophyta</taxon>
        <taxon>Spermatophyta</taxon>
        <taxon>Magnoliopsida</taxon>
        <taxon>eudicotyledons</taxon>
        <taxon>Gunneridae</taxon>
        <taxon>Pentapetalae</taxon>
        <taxon>asterids</taxon>
        <taxon>campanulids</taxon>
        <taxon>Asterales</taxon>
        <taxon>Asteraceae</taxon>
        <taxon>Asteroideae</taxon>
        <taxon>Anthemideae</taxon>
        <taxon>Artemisiinae</taxon>
        <taxon>Artemisia</taxon>
    </lineage>
</organism>
<dbReference type="STRING" id="35608.A0A2U1PF81"/>
<reference evidence="2 3" key="1">
    <citation type="journal article" date="2018" name="Mol. Plant">
        <title>The genome of Artemisia annua provides insight into the evolution of Asteraceae family and artemisinin biosynthesis.</title>
        <authorList>
            <person name="Shen Q."/>
            <person name="Zhang L."/>
            <person name="Liao Z."/>
            <person name="Wang S."/>
            <person name="Yan T."/>
            <person name="Shi P."/>
            <person name="Liu M."/>
            <person name="Fu X."/>
            <person name="Pan Q."/>
            <person name="Wang Y."/>
            <person name="Lv Z."/>
            <person name="Lu X."/>
            <person name="Zhang F."/>
            <person name="Jiang W."/>
            <person name="Ma Y."/>
            <person name="Chen M."/>
            <person name="Hao X."/>
            <person name="Li L."/>
            <person name="Tang Y."/>
            <person name="Lv G."/>
            <person name="Zhou Y."/>
            <person name="Sun X."/>
            <person name="Brodelius P.E."/>
            <person name="Rose J.K.C."/>
            <person name="Tang K."/>
        </authorList>
    </citation>
    <scope>NUCLEOTIDE SEQUENCE [LARGE SCALE GENOMIC DNA]</scope>
    <source>
        <strain evidence="3">cv. Huhao1</strain>
        <tissue evidence="2">Leaf</tissue>
    </source>
</reference>
<keyword evidence="1" id="KW-0472">Membrane</keyword>
<keyword evidence="1" id="KW-1133">Transmembrane helix</keyword>
<gene>
    <name evidence="2" type="ORF">CTI12_AA160100</name>
</gene>
<evidence type="ECO:0000313" key="2">
    <source>
        <dbReference type="EMBL" id="PWA84399.1"/>
    </source>
</evidence>
<sequence length="102" mass="11531">MATDRGIIPITSPYRSCYWYHPLLAFKQLLLNKDANVCLFFPRPCAFFVGWYQGRSFARASVGYFSFLFLLAGRALTIMVDAVHFLGKDTVIQAIGRSATKN</sequence>
<dbReference type="AlphaFoldDB" id="A0A2U1PF81"/>
<dbReference type="GO" id="GO:0006508">
    <property type="term" value="P:proteolysis"/>
    <property type="evidence" value="ECO:0007669"/>
    <property type="project" value="UniProtKB-KW"/>
</dbReference>
<feature type="transmembrane region" description="Helical" evidence="1">
    <location>
        <begin position="62"/>
        <end position="80"/>
    </location>
</feature>
<keyword evidence="2" id="KW-0378">Hydrolase</keyword>
<comment type="caution">
    <text evidence="2">The sequence shown here is derived from an EMBL/GenBank/DDBJ whole genome shotgun (WGS) entry which is preliminary data.</text>
</comment>
<accession>A0A2U1PF81</accession>
<dbReference type="Proteomes" id="UP000245207">
    <property type="component" value="Unassembled WGS sequence"/>
</dbReference>
<keyword evidence="2" id="KW-0645">Protease</keyword>